<dbReference type="PANTHER" id="PTHR16079:SF4">
    <property type="entry name" value="E3 UBIQUITIN-PROTEIN LIGASE CHFR"/>
    <property type="match status" value="1"/>
</dbReference>
<dbReference type="InterPro" id="IPR027370">
    <property type="entry name" value="Znf-RING_euk"/>
</dbReference>
<name>A0A9P5Y4P1_9AGAR</name>
<evidence type="ECO:0000259" key="7">
    <source>
        <dbReference type="PROSITE" id="PS50089"/>
    </source>
</evidence>
<feature type="region of interest" description="Disordered" evidence="6">
    <location>
        <begin position="51"/>
        <end position="148"/>
    </location>
</feature>
<keyword evidence="2 4" id="KW-0863">Zinc-finger</keyword>
<evidence type="ECO:0000313" key="8">
    <source>
        <dbReference type="EMBL" id="KAF9461546.1"/>
    </source>
</evidence>
<dbReference type="InterPro" id="IPR013083">
    <property type="entry name" value="Znf_RING/FYVE/PHD"/>
</dbReference>
<feature type="compositionally biased region" description="Polar residues" evidence="6">
    <location>
        <begin position="51"/>
        <end position="70"/>
    </location>
</feature>
<dbReference type="GO" id="GO:0004842">
    <property type="term" value="F:ubiquitin-protein transferase activity"/>
    <property type="evidence" value="ECO:0007669"/>
    <property type="project" value="TreeGrafter"/>
</dbReference>
<dbReference type="OrthoDB" id="6105938at2759"/>
<dbReference type="InterPro" id="IPR052256">
    <property type="entry name" value="E3_ubiquitin-ligase_CHFR"/>
</dbReference>
<accession>A0A9P5Y4P1</accession>
<feature type="region of interest" description="Disordered" evidence="6">
    <location>
        <begin position="414"/>
        <end position="458"/>
    </location>
</feature>
<comment type="caution">
    <text evidence="8">The sequence shown here is derived from an EMBL/GenBank/DDBJ whole genome shotgun (WGS) entry which is preliminary data.</text>
</comment>
<evidence type="ECO:0000256" key="2">
    <source>
        <dbReference type="ARBA" id="ARBA00022771"/>
    </source>
</evidence>
<keyword evidence="5" id="KW-0175">Coiled coil</keyword>
<dbReference type="PANTHER" id="PTHR16079">
    <property type="entry name" value="UBIQUITIN LIGASE PROTEIN CHFR"/>
    <property type="match status" value="1"/>
</dbReference>
<keyword evidence="1" id="KW-0479">Metal-binding</keyword>
<feature type="compositionally biased region" description="Polar residues" evidence="6">
    <location>
        <begin position="80"/>
        <end position="95"/>
    </location>
</feature>
<protein>
    <recommendedName>
        <fullName evidence="7">RING-type domain-containing protein</fullName>
    </recommendedName>
</protein>
<dbReference type="SUPFAM" id="SSF57850">
    <property type="entry name" value="RING/U-box"/>
    <property type="match status" value="1"/>
</dbReference>
<dbReference type="AlphaFoldDB" id="A0A9P5Y4P1"/>
<feature type="coiled-coil region" evidence="5">
    <location>
        <begin position="254"/>
        <end position="302"/>
    </location>
</feature>
<dbReference type="SMART" id="SM00184">
    <property type="entry name" value="RING"/>
    <property type="match status" value="1"/>
</dbReference>
<dbReference type="GO" id="GO:0008270">
    <property type="term" value="F:zinc ion binding"/>
    <property type="evidence" value="ECO:0007669"/>
    <property type="project" value="UniProtKB-KW"/>
</dbReference>
<feature type="compositionally biased region" description="Acidic residues" evidence="6">
    <location>
        <begin position="490"/>
        <end position="513"/>
    </location>
</feature>
<dbReference type="Proteomes" id="UP000807353">
    <property type="component" value="Unassembled WGS sequence"/>
</dbReference>
<dbReference type="GO" id="GO:0006511">
    <property type="term" value="P:ubiquitin-dependent protein catabolic process"/>
    <property type="evidence" value="ECO:0007669"/>
    <property type="project" value="TreeGrafter"/>
</dbReference>
<dbReference type="InterPro" id="IPR001841">
    <property type="entry name" value="Znf_RING"/>
</dbReference>
<feature type="domain" description="RING-type" evidence="7">
    <location>
        <begin position="326"/>
        <end position="390"/>
    </location>
</feature>
<reference evidence="8" key="1">
    <citation type="submission" date="2020-11" db="EMBL/GenBank/DDBJ databases">
        <authorList>
            <consortium name="DOE Joint Genome Institute"/>
            <person name="Ahrendt S."/>
            <person name="Riley R."/>
            <person name="Andreopoulos W."/>
            <person name="Labutti K."/>
            <person name="Pangilinan J."/>
            <person name="Ruiz-Duenas F.J."/>
            <person name="Barrasa J.M."/>
            <person name="Sanchez-Garcia M."/>
            <person name="Camarero S."/>
            <person name="Miyauchi S."/>
            <person name="Serrano A."/>
            <person name="Linde D."/>
            <person name="Babiker R."/>
            <person name="Drula E."/>
            <person name="Ayuso-Fernandez I."/>
            <person name="Pacheco R."/>
            <person name="Padilla G."/>
            <person name="Ferreira P."/>
            <person name="Barriuso J."/>
            <person name="Kellner H."/>
            <person name="Castanera R."/>
            <person name="Alfaro M."/>
            <person name="Ramirez L."/>
            <person name="Pisabarro A.G."/>
            <person name="Kuo A."/>
            <person name="Tritt A."/>
            <person name="Lipzen A."/>
            <person name="He G."/>
            <person name="Yan M."/>
            <person name="Ng V."/>
            <person name="Cullen D."/>
            <person name="Martin F."/>
            <person name="Rosso M.-N."/>
            <person name="Henrissat B."/>
            <person name="Hibbett D."/>
            <person name="Martinez A.T."/>
            <person name="Grigoriev I.V."/>
        </authorList>
    </citation>
    <scope>NUCLEOTIDE SEQUENCE</scope>
    <source>
        <strain evidence="8">CBS 247.69</strain>
    </source>
</reference>
<dbReference type="GO" id="GO:0005634">
    <property type="term" value="C:nucleus"/>
    <property type="evidence" value="ECO:0007669"/>
    <property type="project" value="TreeGrafter"/>
</dbReference>
<evidence type="ECO:0000313" key="9">
    <source>
        <dbReference type="Proteomes" id="UP000807353"/>
    </source>
</evidence>
<keyword evidence="9" id="KW-1185">Reference proteome</keyword>
<dbReference type="EMBL" id="MU150283">
    <property type="protein sequence ID" value="KAF9461546.1"/>
    <property type="molecule type" value="Genomic_DNA"/>
</dbReference>
<evidence type="ECO:0000256" key="6">
    <source>
        <dbReference type="SAM" id="MobiDB-lite"/>
    </source>
</evidence>
<dbReference type="Pfam" id="PF13445">
    <property type="entry name" value="zf-RING_UBOX"/>
    <property type="match status" value="1"/>
</dbReference>
<keyword evidence="3" id="KW-0862">Zinc</keyword>
<proteinExistence type="predicted"/>
<evidence type="ECO:0000256" key="1">
    <source>
        <dbReference type="ARBA" id="ARBA00022723"/>
    </source>
</evidence>
<evidence type="ECO:0000256" key="5">
    <source>
        <dbReference type="SAM" id="Coils"/>
    </source>
</evidence>
<dbReference type="Pfam" id="PF26609">
    <property type="entry name" value="DUF8191"/>
    <property type="match status" value="1"/>
</dbReference>
<dbReference type="Gene3D" id="3.30.40.10">
    <property type="entry name" value="Zinc/RING finger domain, C3HC4 (zinc finger)"/>
    <property type="match status" value="1"/>
</dbReference>
<dbReference type="InterPro" id="IPR017907">
    <property type="entry name" value="Znf_RING_CS"/>
</dbReference>
<dbReference type="InterPro" id="IPR058504">
    <property type="entry name" value="DUF8191"/>
</dbReference>
<evidence type="ECO:0000256" key="3">
    <source>
        <dbReference type="ARBA" id="ARBA00022833"/>
    </source>
</evidence>
<feature type="region of interest" description="Disordered" evidence="6">
    <location>
        <begin position="479"/>
        <end position="525"/>
    </location>
</feature>
<dbReference type="PROSITE" id="PS50089">
    <property type="entry name" value="ZF_RING_2"/>
    <property type="match status" value="1"/>
</dbReference>
<sequence>MDIPDFAHLANLIDVPEDLLDVRKPMDAHEIALNSRYPLVDISEPQSHLSQNWRSGHLSRNITNTPTTRLADSFSDERLSPSSRNGVTTLKQSHSPVRPLSHRTSRHSGGGTKYDSYTMTPGPSTLPAGTLNGLRRKRSSASASTSTAVTARNSFEEIELVREPQYPDSEIYHNYIALAVSDHQPYESTRTFRSFEPHSFLREGSDYERRLDKGKMVEQALTPHASYSGDQGRRVKHERTEKQLYSGPLAHAEFERMKKEIENLKKTLHDRKKTIKKQTKKIEELKSQLNSETLAKMEQEMQVETLKCKCEKKDELVALIESSVQCQICMELLHKPFALSPCGHILCLSCLQEWFRKAPPSSEDEDVDPADYADDPLYILNRPKSCPCCRAVVTRRPVPVFTVKAITSALTKANSPSSRFRDDARSPSPYGDEDPWRGLFRPVEESDSSDDSSDEEFEDAVGWAALQGFQASLAGHGIEFQDDSSSSSASDDEEGGEPEESEGLSVDGDESDNYDGVYVPARWEPPSVDVNPEDYTFQEDEVDQTVITMLRRGCTVEMIQTYSMEYTHRKGLVAYLPSLEELYVYAEEEPDDIDGEKSNRIFLGWNIKVDESDSEGEMYMQWVLNDIKEYPERWHVEERRGMPGSFDVRKMVQFEEVEDYDTTDTEVWLMEDID</sequence>
<feature type="compositionally biased region" description="Acidic residues" evidence="6">
    <location>
        <begin position="445"/>
        <end position="458"/>
    </location>
</feature>
<evidence type="ECO:0000256" key="4">
    <source>
        <dbReference type="PROSITE-ProRule" id="PRU00175"/>
    </source>
</evidence>
<dbReference type="PROSITE" id="PS00518">
    <property type="entry name" value="ZF_RING_1"/>
    <property type="match status" value="1"/>
</dbReference>
<organism evidence="8 9">
    <name type="scientific">Collybia nuda</name>
    <dbReference type="NCBI Taxonomy" id="64659"/>
    <lineage>
        <taxon>Eukaryota</taxon>
        <taxon>Fungi</taxon>
        <taxon>Dikarya</taxon>
        <taxon>Basidiomycota</taxon>
        <taxon>Agaricomycotina</taxon>
        <taxon>Agaricomycetes</taxon>
        <taxon>Agaricomycetidae</taxon>
        <taxon>Agaricales</taxon>
        <taxon>Tricholomatineae</taxon>
        <taxon>Clitocybaceae</taxon>
        <taxon>Collybia</taxon>
    </lineage>
</organism>
<dbReference type="GO" id="GO:0016567">
    <property type="term" value="P:protein ubiquitination"/>
    <property type="evidence" value="ECO:0007669"/>
    <property type="project" value="TreeGrafter"/>
</dbReference>
<gene>
    <name evidence="8" type="ORF">BDZ94DRAFT_1237662</name>
</gene>